<dbReference type="RefSeq" id="WP_173136848.1">
    <property type="nucleotide sequence ID" value="NZ_JABMKX010000010.1"/>
</dbReference>
<evidence type="ECO:0000313" key="3">
    <source>
        <dbReference type="Proteomes" id="UP000711047"/>
    </source>
</evidence>
<keyword evidence="1" id="KW-0812">Transmembrane</keyword>
<comment type="caution">
    <text evidence="2">The sequence shown here is derived from an EMBL/GenBank/DDBJ whole genome shotgun (WGS) entry which is preliminary data.</text>
</comment>
<keyword evidence="1" id="KW-1133">Transmembrane helix</keyword>
<accession>A0ABX2DSD7</accession>
<evidence type="ECO:0000313" key="2">
    <source>
        <dbReference type="EMBL" id="NQX47565.1"/>
    </source>
</evidence>
<dbReference type="EMBL" id="JABMKX010000010">
    <property type="protein sequence ID" value="NQX47565.1"/>
    <property type="molecule type" value="Genomic_DNA"/>
</dbReference>
<sequence>MTNNIMLQLEEMEEMITPDDSTYFWGVIGGSAFLGGVWYGAVLFT</sequence>
<keyword evidence="1" id="KW-0472">Membrane</keyword>
<gene>
    <name evidence="2" type="ORF">HQN87_19705</name>
</gene>
<name>A0ABX2DSD7_9BACL</name>
<organism evidence="2 3">
    <name type="scientific">Paenibacillus tritici</name>
    <dbReference type="NCBI Taxonomy" id="1873425"/>
    <lineage>
        <taxon>Bacteria</taxon>
        <taxon>Bacillati</taxon>
        <taxon>Bacillota</taxon>
        <taxon>Bacilli</taxon>
        <taxon>Bacillales</taxon>
        <taxon>Paenibacillaceae</taxon>
        <taxon>Paenibacillus</taxon>
    </lineage>
</organism>
<reference evidence="2 3" key="1">
    <citation type="submission" date="2020-05" db="EMBL/GenBank/DDBJ databases">
        <title>Paenibacillus glebae, sp. nov., Paenibacillus humi sp. nov., Paenibacillus pedi sp. nov., Paenibacillus terrestris sp. nov. and Paenibacillus terricola sp. nov., isolated from a forest top soil sample.</title>
        <authorList>
            <person name="Qi S."/>
            <person name="Carlier A."/>
            <person name="Cnockaert M."/>
            <person name="Vandamme P."/>
        </authorList>
    </citation>
    <scope>NUCLEOTIDE SEQUENCE [LARGE SCALE GENOMIC DNA]</scope>
    <source>
        <strain evidence="2 3">LMG 29502</strain>
    </source>
</reference>
<protein>
    <submittedName>
        <fullName evidence="2">Uncharacterized protein</fullName>
    </submittedName>
</protein>
<keyword evidence="3" id="KW-1185">Reference proteome</keyword>
<proteinExistence type="predicted"/>
<evidence type="ECO:0000256" key="1">
    <source>
        <dbReference type="SAM" id="Phobius"/>
    </source>
</evidence>
<dbReference type="Proteomes" id="UP000711047">
    <property type="component" value="Unassembled WGS sequence"/>
</dbReference>
<feature type="transmembrane region" description="Helical" evidence="1">
    <location>
        <begin position="23"/>
        <end position="44"/>
    </location>
</feature>